<keyword evidence="5" id="KW-1185">Reference proteome</keyword>
<keyword evidence="1" id="KW-0547">Nucleotide-binding</keyword>
<protein>
    <submittedName>
        <fullName evidence="4">Uncharacterized protein</fullName>
    </submittedName>
</protein>
<evidence type="ECO:0000256" key="3">
    <source>
        <dbReference type="SAM" id="Phobius"/>
    </source>
</evidence>
<dbReference type="InterPro" id="IPR013126">
    <property type="entry name" value="Hsp_70_fam"/>
</dbReference>
<dbReference type="Pfam" id="PF00012">
    <property type="entry name" value="HSP70"/>
    <property type="match status" value="1"/>
</dbReference>
<dbReference type="GO" id="GO:0005524">
    <property type="term" value="F:ATP binding"/>
    <property type="evidence" value="ECO:0007669"/>
    <property type="project" value="UniProtKB-KW"/>
</dbReference>
<gene>
    <name evidence="4" type="ORF">C5167_009272</name>
</gene>
<name>A0A4Y7JWX2_PAPSO</name>
<dbReference type="Gramene" id="RZC65584">
    <property type="protein sequence ID" value="RZC65584"/>
    <property type="gene ID" value="C5167_009272"/>
</dbReference>
<keyword evidence="3" id="KW-0812">Transmembrane</keyword>
<evidence type="ECO:0000256" key="1">
    <source>
        <dbReference type="ARBA" id="ARBA00022741"/>
    </source>
</evidence>
<dbReference type="Proteomes" id="UP000316621">
    <property type="component" value="Chromosome 6"/>
</dbReference>
<organism evidence="4 5">
    <name type="scientific">Papaver somniferum</name>
    <name type="common">Opium poppy</name>
    <dbReference type="NCBI Taxonomy" id="3469"/>
    <lineage>
        <taxon>Eukaryota</taxon>
        <taxon>Viridiplantae</taxon>
        <taxon>Streptophyta</taxon>
        <taxon>Embryophyta</taxon>
        <taxon>Tracheophyta</taxon>
        <taxon>Spermatophyta</taxon>
        <taxon>Magnoliopsida</taxon>
        <taxon>Ranunculales</taxon>
        <taxon>Papaveraceae</taxon>
        <taxon>Papaveroideae</taxon>
        <taxon>Papaver</taxon>
    </lineage>
</organism>
<keyword evidence="2" id="KW-0067">ATP-binding</keyword>
<evidence type="ECO:0000313" key="4">
    <source>
        <dbReference type="EMBL" id="RZC65584.1"/>
    </source>
</evidence>
<keyword evidence="3" id="KW-1133">Transmembrane helix</keyword>
<evidence type="ECO:0000256" key="2">
    <source>
        <dbReference type="ARBA" id="ARBA00022840"/>
    </source>
</evidence>
<feature type="transmembrane region" description="Helical" evidence="3">
    <location>
        <begin position="44"/>
        <end position="62"/>
    </location>
</feature>
<dbReference type="SUPFAM" id="SSF53067">
    <property type="entry name" value="Actin-like ATPase domain"/>
    <property type="match status" value="1"/>
</dbReference>
<dbReference type="EMBL" id="CM010720">
    <property type="protein sequence ID" value="RZC65584.1"/>
    <property type="molecule type" value="Genomic_DNA"/>
</dbReference>
<reference evidence="4 5" key="1">
    <citation type="journal article" date="2018" name="Science">
        <title>The opium poppy genome and morphinan production.</title>
        <authorList>
            <person name="Guo L."/>
            <person name="Winzer T."/>
            <person name="Yang X."/>
            <person name="Li Y."/>
            <person name="Ning Z."/>
            <person name="He Z."/>
            <person name="Teodor R."/>
            <person name="Lu Y."/>
            <person name="Bowser T.A."/>
            <person name="Graham I.A."/>
            <person name="Ye K."/>
        </authorList>
    </citation>
    <scope>NUCLEOTIDE SEQUENCE [LARGE SCALE GENOMIC DNA]</scope>
    <source>
        <strain evidence="5">cv. HN1</strain>
        <tissue evidence="4">Leaves</tissue>
    </source>
</reference>
<dbReference type="AlphaFoldDB" id="A0A4Y7JWX2"/>
<sequence length="135" mass="14592">MLFSISIGLSCGRFLKLKLHISDKFLSNNDHVSILGNLLNTCDLLWYCGLLLLLVPNSGLLLETMFLDLKFQLGTFSERCKARSACIPAVQELVKSWTGKDPNVTVNHGEVVALGAAVLVSYSPLLIAGALSGDN</sequence>
<keyword evidence="3" id="KW-0472">Membrane</keyword>
<dbReference type="InterPro" id="IPR043129">
    <property type="entry name" value="ATPase_NBD"/>
</dbReference>
<dbReference type="GO" id="GO:0140662">
    <property type="term" value="F:ATP-dependent protein folding chaperone"/>
    <property type="evidence" value="ECO:0007669"/>
    <property type="project" value="InterPro"/>
</dbReference>
<evidence type="ECO:0000313" key="5">
    <source>
        <dbReference type="Proteomes" id="UP000316621"/>
    </source>
</evidence>
<dbReference type="Gene3D" id="3.30.420.40">
    <property type="match status" value="2"/>
</dbReference>
<accession>A0A4Y7JWX2</accession>
<dbReference type="STRING" id="3469.A0A4Y7JWX2"/>
<proteinExistence type="predicted"/>